<dbReference type="Proteomes" id="UP000238083">
    <property type="component" value="Unassembled WGS sequence"/>
</dbReference>
<sequence>MAAVHGRTVVLVASLTAMAAVWCVAVATLAGATNSAAVVVDVAAAAVLWAVAAWAPAGRPRWTIGLFAVWATATAAGDSWWLVSSGSPAVAYAHGQYEPAASVALFLARYPVGAAVLALALAGRSAGRVGPGTFGRALPPVQATVSVAAAVALTTPIGGFIADGRPYSLFFTFDVLLAAAALSVALRPGASRPARAAAGAVVGVCAGDGALLVALLEGSALASVVAYSVSLAGIAGCVVVLSSRREERAAGLTLPPAATRRGVWRLLVRVGTRLFLPVGVLVVSVHRLGGETALPPVHLGLVTVALGLALLDALGHFVRAQRDEAAATAALRDELTGAWSRRGLAEVVAHLPSRPGGSPRTWGLLVLDLDGFKAVNDEHGHAAGDLVLQVAVRRVAAVVGGRGVVARLGGDEFVVLVEDGVGDLPHRLLAAVSAGVDLADGSRCAVSTSIGAVEFDVAAWDGDLEPLLAEADRLMYRDKRGGHDDVAFQRAW</sequence>
<dbReference type="PROSITE" id="PS50887">
    <property type="entry name" value="GGDEF"/>
    <property type="match status" value="1"/>
</dbReference>
<dbReference type="EMBL" id="PVZF01000010">
    <property type="protein sequence ID" value="PRY12606.1"/>
    <property type="molecule type" value="Genomic_DNA"/>
</dbReference>
<keyword evidence="2" id="KW-0732">Signal</keyword>
<feature type="transmembrane region" description="Helical" evidence="1">
    <location>
        <begin position="143"/>
        <end position="161"/>
    </location>
</feature>
<keyword evidence="1" id="KW-0812">Transmembrane</keyword>
<keyword evidence="5" id="KW-1185">Reference proteome</keyword>
<evidence type="ECO:0000256" key="1">
    <source>
        <dbReference type="SAM" id="Phobius"/>
    </source>
</evidence>
<feature type="transmembrane region" description="Helical" evidence="1">
    <location>
        <begin position="103"/>
        <end position="122"/>
    </location>
</feature>
<feature type="transmembrane region" description="Helical" evidence="1">
    <location>
        <begin position="62"/>
        <end position="83"/>
    </location>
</feature>
<feature type="transmembrane region" description="Helical" evidence="1">
    <location>
        <begin position="297"/>
        <end position="318"/>
    </location>
</feature>
<feature type="transmembrane region" description="Helical" evidence="1">
    <location>
        <begin position="9"/>
        <end position="30"/>
    </location>
</feature>
<feature type="transmembrane region" description="Helical" evidence="1">
    <location>
        <begin position="167"/>
        <end position="186"/>
    </location>
</feature>
<dbReference type="InterPro" id="IPR000160">
    <property type="entry name" value="GGDEF_dom"/>
</dbReference>
<accession>A0A2T0R0H8</accession>
<evidence type="ECO:0000313" key="5">
    <source>
        <dbReference type="Proteomes" id="UP000238083"/>
    </source>
</evidence>
<dbReference type="CDD" id="cd01949">
    <property type="entry name" value="GGDEF"/>
    <property type="match status" value="1"/>
</dbReference>
<comment type="caution">
    <text evidence="4">The sequence shown here is derived from an EMBL/GenBank/DDBJ whole genome shotgun (WGS) entry which is preliminary data.</text>
</comment>
<dbReference type="SMART" id="SM00267">
    <property type="entry name" value="GGDEF"/>
    <property type="match status" value="1"/>
</dbReference>
<keyword evidence="1" id="KW-1133">Transmembrane helix</keyword>
<name>A0A2T0R0H8_9ACTN</name>
<dbReference type="RefSeq" id="WP_106213432.1">
    <property type="nucleotide sequence ID" value="NZ_PVZF01000010.1"/>
</dbReference>
<dbReference type="PANTHER" id="PTHR46663">
    <property type="entry name" value="DIGUANYLATE CYCLASE DGCT-RELATED"/>
    <property type="match status" value="1"/>
</dbReference>
<evidence type="ECO:0000313" key="4">
    <source>
        <dbReference type="EMBL" id="PRY12606.1"/>
    </source>
</evidence>
<dbReference type="InterPro" id="IPR029787">
    <property type="entry name" value="Nucleotide_cyclase"/>
</dbReference>
<feature type="transmembrane region" description="Helical" evidence="1">
    <location>
        <begin position="198"/>
        <end position="216"/>
    </location>
</feature>
<dbReference type="AlphaFoldDB" id="A0A2T0R0H8"/>
<feature type="chain" id="PRO_5015556864" evidence="2">
    <location>
        <begin position="20"/>
        <end position="492"/>
    </location>
</feature>
<feature type="transmembrane region" description="Helical" evidence="1">
    <location>
        <begin position="263"/>
        <end position="285"/>
    </location>
</feature>
<organism evidence="4 5">
    <name type="scientific">Kineococcus rhizosphaerae</name>
    <dbReference type="NCBI Taxonomy" id="559628"/>
    <lineage>
        <taxon>Bacteria</taxon>
        <taxon>Bacillati</taxon>
        <taxon>Actinomycetota</taxon>
        <taxon>Actinomycetes</taxon>
        <taxon>Kineosporiales</taxon>
        <taxon>Kineosporiaceae</taxon>
        <taxon>Kineococcus</taxon>
    </lineage>
</organism>
<feature type="transmembrane region" description="Helical" evidence="1">
    <location>
        <begin position="222"/>
        <end position="242"/>
    </location>
</feature>
<evidence type="ECO:0000259" key="3">
    <source>
        <dbReference type="PROSITE" id="PS50887"/>
    </source>
</evidence>
<feature type="transmembrane region" description="Helical" evidence="1">
    <location>
        <begin position="36"/>
        <end position="55"/>
    </location>
</feature>
<dbReference type="OrthoDB" id="10010796at2"/>
<proteinExistence type="predicted"/>
<evidence type="ECO:0000256" key="2">
    <source>
        <dbReference type="SAM" id="SignalP"/>
    </source>
</evidence>
<dbReference type="Pfam" id="PF00990">
    <property type="entry name" value="GGDEF"/>
    <property type="match status" value="1"/>
</dbReference>
<dbReference type="PANTHER" id="PTHR46663:SF4">
    <property type="entry name" value="DIGUANYLATE CYCLASE DGCT-RELATED"/>
    <property type="match status" value="1"/>
</dbReference>
<dbReference type="InterPro" id="IPR052163">
    <property type="entry name" value="DGC-Regulatory_Protein"/>
</dbReference>
<dbReference type="InterPro" id="IPR043128">
    <property type="entry name" value="Rev_trsase/Diguanyl_cyclase"/>
</dbReference>
<dbReference type="Gene3D" id="3.30.70.270">
    <property type="match status" value="1"/>
</dbReference>
<reference evidence="4 5" key="1">
    <citation type="submission" date="2018-03" db="EMBL/GenBank/DDBJ databases">
        <title>Genomic Encyclopedia of Archaeal and Bacterial Type Strains, Phase II (KMG-II): from individual species to whole genera.</title>
        <authorList>
            <person name="Goeker M."/>
        </authorList>
    </citation>
    <scope>NUCLEOTIDE SEQUENCE [LARGE SCALE GENOMIC DNA]</scope>
    <source>
        <strain evidence="4 5">DSM 19711</strain>
    </source>
</reference>
<gene>
    <name evidence="4" type="ORF">CLV37_110166</name>
</gene>
<keyword evidence="1" id="KW-0472">Membrane</keyword>
<dbReference type="SUPFAM" id="SSF55073">
    <property type="entry name" value="Nucleotide cyclase"/>
    <property type="match status" value="1"/>
</dbReference>
<feature type="signal peptide" evidence="2">
    <location>
        <begin position="1"/>
        <end position="19"/>
    </location>
</feature>
<feature type="domain" description="GGDEF" evidence="3">
    <location>
        <begin position="360"/>
        <end position="491"/>
    </location>
</feature>
<dbReference type="NCBIfam" id="TIGR00254">
    <property type="entry name" value="GGDEF"/>
    <property type="match status" value="1"/>
</dbReference>
<protein>
    <submittedName>
        <fullName evidence="4">Diguanylate cyclase (GGDEF)-like protein</fullName>
    </submittedName>
</protein>